<sequence length="59" mass="6998">MGRRQGRYENNDLWQSGKKNSLIFLFLRIKTDKGLTRRIEQGKKKKFLLFIPGQGREDS</sequence>
<dbReference type="CTD" id="8235514"/>
<dbReference type="EnsemblMetazoa" id="PHUM265470-RA">
    <property type="protein sequence ID" value="PHUM265470-PA"/>
    <property type="gene ID" value="PHUM265470"/>
</dbReference>
<reference evidence="1" key="1">
    <citation type="submission" date="2007-04" db="EMBL/GenBank/DDBJ databases">
        <title>Annotation of Pediculus humanus corporis strain USDA.</title>
        <authorList>
            <person name="Kirkness E."/>
            <person name="Hannick L."/>
            <person name="Hass B."/>
            <person name="Bruggner R."/>
            <person name="Lawson D."/>
            <person name="Bidwell S."/>
            <person name="Joardar V."/>
            <person name="Caler E."/>
            <person name="Walenz B."/>
            <person name="Inman J."/>
            <person name="Schobel S."/>
            <person name="Galinsky K."/>
            <person name="Amedeo P."/>
            <person name="Strausberg R."/>
        </authorList>
    </citation>
    <scope>NUCLEOTIDE SEQUENCE</scope>
    <source>
        <strain evidence="1">USDA</strain>
    </source>
</reference>
<dbReference type="EMBL" id="AAZO01003071">
    <property type="status" value="NOT_ANNOTATED_CDS"/>
    <property type="molecule type" value="Genomic_DNA"/>
</dbReference>
<name>E0VKI9_PEDHC</name>
<dbReference type="EMBL" id="DS235248">
    <property type="protein sequence ID" value="EEB13895.1"/>
    <property type="molecule type" value="Genomic_DNA"/>
</dbReference>
<proteinExistence type="predicted"/>
<reference evidence="1" key="2">
    <citation type="submission" date="2007-04" db="EMBL/GenBank/DDBJ databases">
        <title>The genome of the human body louse.</title>
        <authorList>
            <consortium name="The Human Body Louse Genome Consortium"/>
            <person name="Kirkness E."/>
            <person name="Walenz B."/>
            <person name="Hass B."/>
            <person name="Bruggner R."/>
            <person name="Strausberg R."/>
        </authorList>
    </citation>
    <scope>NUCLEOTIDE SEQUENCE</scope>
    <source>
        <strain evidence="1">USDA</strain>
    </source>
</reference>
<dbReference type="KEGG" id="phu:Phum_PHUM265470"/>
<dbReference type="AlphaFoldDB" id="E0VKI9"/>
<dbReference type="RefSeq" id="XP_002426633.1">
    <property type="nucleotide sequence ID" value="XM_002426588.1"/>
</dbReference>
<dbReference type="Proteomes" id="UP000009046">
    <property type="component" value="Unassembled WGS sequence"/>
</dbReference>
<reference evidence="2" key="3">
    <citation type="submission" date="2020-05" db="UniProtKB">
        <authorList>
            <consortium name="EnsemblMetazoa"/>
        </authorList>
    </citation>
    <scope>IDENTIFICATION</scope>
    <source>
        <strain evidence="2">USDA</strain>
    </source>
</reference>
<gene>
    <name evidence="2" type="primary">8235514</name>
    <name evidence="1" type="ORF">Phum_PHUM265470</name>
</gene>
<dbReference type="InParanoid" id="E0VKI9"/>
<dbReference type="GeneID" id="8235514"/>
<keyword evidence="3" id="KW-1185">Reference proteome</keyword>
<organism>
    <name type="scientific">Pediculus humanus subsp. corporis</name>
    <name type="common">Body louse</name>
    <dbReference type="NCBI Taxonomy" id="121224"/>
    <lineage>
        <taxon>Eukaryota</taxon>
        <taxon>Metazoa</taxon>
        <taxon>Ecdysozoa</taxon>
        <taxon>Arthropoda</taxon>
        <taxon>Hexapoda</taxon>
        <taxon>Insecta</taxon>
        <taxon>Pterygota</taxon>
        <taxon>Neoptera</taxon>
        <taxon>Paraneoptera</taxon>
        <taxon>Psocodea</taxon>
        <taxon>Troctomorpha</taxon>
        <taxon>Phthiraptera</taxon>
        <taxon>Anoplura</taxon>
        <taxon>Pediculidae</taxon>
        <taxon>Pediculus</taxon>
    </lineage>
</organism>
<dbReference type="HOGENOM" id="CLU_2963571_0_0_1"/>
<dbReference type="VEuPathDB" id="VectorBase:PHUM265470"/>
<evidence type="ECO:0000313" key="3">
    <source>
        <dbReference type="Proteomes" id="UP000009046"/>
    </source>
</evidence>
<protein>
    <submittedName>
        <fullName evidence="1 2">Uncharacterized protein</fullName>
    </submittedName>
</protein>
<evidence type="ECO:0000313" key="2">
    <source>
        <dbReference type="EnsemblMetazoa" id="PHUM265470-PA"/>
    </source>
</evidence>
<accession>E0VKI9</accession>
<evidence type="ECO:0000313" key="1">
    <source>
        <dbReference type="EMBL" id="EEB13895.1"/>
    </source>
</evidence>